<sequence>MKARLAEPGIFLAACIRQSSSAEIGSSLKVNLDWFPLYHAPVFVMDSCCFRHWLQTHIAIRSFLLDFSITLPPQREQNFEAQYEQVWPHPSMILVL</sequence>
<reference evidence="1" key="1">
    <citation type="submission" date="2020-04" db="EMBL/GenBank/DDBJ databases">
        <authorList>
            <person name="Neveu A P."/>
        </authorList>
    </citation>
    <scope>NUCLEOTIDE SEQUENCE</scope>
    <source>
        <tissue evidence="1">Whole embryo</tissue>
    </source>
</reference>
<name>A0A6F9DWR8_9ASCI</name>
<dbReference type="AlphaFoldDB" id="A0A6F9DWR8"/>
<gene>
    <name evidence="1" type="primary">Zbtb32</name>
</gene>
<organism evidence="1">
    <name type="scientific">Phallusia mammillata</name>
    <dbReference type="NCBI Taxonomy" id="59560"/>
    <lineage>
        <taxon>Eukaryota</taxon>
        <taxon>Metazoa</taxon>
        <taxon>Chordata</taxon>
        <taxon>Tunicata</taxon>
        <taxon>Ascidiacea</taxon>
        <taxon>Phlebobranchia</taxon>
        <taxon>Ascidiidae</taxon>
        <taxon>Phallusia</taxon>
    </lineage>
</organism>
<proteinExistence type="evidence at transcript level"/>
<dbReference type="EMBL" id="LR792000">
    <property type="protein sequence ID" value="CAB3267862.1"/>
    <property type="molecule type" value="mRNA"/>
</dbReference>
<evidence type="ECO:0000313" key="1">
    <source>
        <dbReference type="EMBL" id="CAB3267862.1"/>
    </source>
</evidence>
<accession>A0A6F9DWR8</accession>
<protein>
    <submittedName>
        <fullName evidence="1">Poly(U)-specific endoribonuclease-A-like</fullName>
    </submittedName>
</protein>